<comment type="catalytic activity">
    <reaction evidence="19">
        <text>10-formyltetrahydrofolyl-(gamma-L-Glu)(n) + L-glutamate + ATP = 10-formyltetrahydrofolyl-(gamma-L-Glu)(n+1) + ADP + phosphate + H(+)</text>
        <dbReference type="Rhea" id="RHEA:51904"/>
        <dbReference type="Rhea" id="RHEA-COMP:13088"/>
        <dbReference type="Rhea" id="RHEA-COMP:14300"/>
        <dbReference type="ChEBI" id="CHEBI:15378"/>
        <dbReference type="ChEBI" id="CHEBI:29985"/>
        <dbReference type="ChEBI" id="CHEBI:30616"/>
        <dbReference type="ChEBI" id="CHEBI:43474"/>
        <dbReference type="ChEBI" id="CHEBI:134413"/>
        <dbReference type="ChEBI" id="CHEBI:456216"/>
        <dbReference type="EC" id="6.3.2.17"/>
    </reaction>
</comment>
<dbReference type="EC" id="6.3.2.17" evidence="7"/>
<dbReference type="Gene3D" id="3.90.190.20">
    <property type="entry name" value="Mur ligase, C-terminal domain"/>
    <property type="match status" value="1"/>
</dbReference>
<protein>
    <recommendedName>
        <fullName evidence="8">Dihydrofolate synthase/folylpolyglutamate synthase</fullName>
        <ecNumber evidence="6">6.3.2.12</ecNumber>
        <ecNumber evidence="7">6.3.2.17</ecNumber>
    </recommendedName>
    <alternativeName>
        <fullName evidence="17">Folylpoly-gamma-glutamate synthetase-dihydrofolate synthetase</fullName>
    </alternativeName>
    <alternativeName>
        <fullName evidence="15">Folylpolyglutamate synthetase</fullName>
    </alternativeName>
    <alternativeName>
        <fullName evidence="16">Tetrahydrofolylpolyglutamate synthase</fullName>
    </alternativeName>
</protein>
<dbReference type="OrthoDB" id="9809356at2"/>
<dbReference type="KEGG" id="tpla:ElP_21640"/>
<evidence type="ECO:0000256" key="19">
    <source>
        <dbReference type="ARBA" id="ARBA00047808"/>
    </source>
</evidence>
<proteinExistence type="inferred from homology"/>
<dbReference type="Pfam" id="PF02875">
    <property type="entry name" value="Mur_ligase_C"/>
    <property type="match status" value="1"/>
</dbReference>
<evidence type="ECO:0000256" key="18">
    <source>
        <dbReference type="ARBA" id="ARBA00047493"/>
    </source>
</evidence>
<dbReference type="GO" id="GO:0046872">
    <property type="term" value="F:metal ion binding"/>
    <property type="evidence" value="ECO:0007669"/>
    <property type="project" value="UniProtKB-KW"/>
</dbReference>
<comment type="catalytic activity">
    <reaction evidence="20">
        <text>(6R)-5,10-methylenetetrahydrofolyl-(gamma-L-Glu)(n) + L-glutamate + ATP = (6R)-5,10-methylenetetrahydrofolyl-(gamma-L-Glu)(n+1) + ADP + phosphate + H(+)</text>
        <dbReference type="Rhea" id="RHEA:51912"/>
        <dbReference type="Rhea" id="RHEA-COMP:13257"/>
        <dbReference type="Rhea" id="RHEA-COMP:13258"/>
        <dbReference type="ChEBI" id="CHEBI:15378"/>
        <dbReference type="ChEBI" id="CHEBI:29985"/>
        <dbReference type="ChEBI" id="CHEBI:30616"/>
        <dbReference type="ChEBI" id="CHEBI:43474"/>
        <dbReference type="ChEBI" id="CHEBI:136572"/>
        <dbReference type="ChEBI" id="CHEBI:456216"/>
        <dbReference type="EC" id="6.3.2.17"/>
    </reaction>
</comment>
<dbReference type="SUPFAM" id="SSF53244">
    <property type="entry name" value="MurD-like peptide ligases, peptide-binding domain"/>
    <property type="match status" value="1"/>
</dbReference>
<dbReference type="NCBIfam" id="TIGR01499">
    <property type="entry name" value="folC"/>
    <property type="match status" value="1"/>
</dbReference>
<feature type="domain" description="Mur ligase central" evidence="23">
    <location>
        <begin position="60"/>
        <end position="295"/>
    </location>
</feature>
<evidence type="ECO:0000256" key="7">
    <source>
        <dbReference type="ARBA" id="ARBA00013025"/>
    </source>
</evidence>
<dbReference type="InterPro" id="IPR004101">
    <property type="entry name" value="Mur_ligase_C"/>
</dbReference>
<keyword evidence="11" id="KW-0547">Nucleotide-binding</keyword>
<evidence type="ECO:0000256" key="3">
    <source>
        <dbReference type="ARBA" id="ARBA00004799"/>
    </source>
</evidence>
<dbReference type="RefSeq" id="WP_145269065.1">
    <property type="nucleotide sequence ID" value="NZ_CP036426.1"/>
</dbReference>
<evidence type="ECO:0000256" key="17">
    <source>
        <dbReference type="ARBA" id="ARBA00032510"/>
    </source>
</evidence>
<dbReference type="PANTHER" id="PTHR11136:SF0">
    <property type="entry name" value="DIHYDROFOLATE SYNTHETASE-RELATED"/>
    <property type="match status" value="1"/>
</dbReference>
<evidence type="ECO:0000256" key="21">
    <source>
        <dbReference type="ARBA" id="ARBA00049161"/>
    </source>
</evidence>
<evidence type="ECO:0000256" key="8">
    <source>
        <dbReference type="ARBA" id="ARBA00019357"/>
    </source>
</evidence>
<dbReference type="Proteomes" id="UP000317835">
    <property type="component" value="Chromosome"/>
</dbReference>
<evidence type="ECO:0000313" key="24">
    <source>
        <dbReference type="EMBL" id="QDV34279.1"/>
    </source>
</evidence>
<keyword evidence="25" id="KW-1185">Reference proteome</keyword>
<dbReference type="Pfam" id="PF08245">
    <property type="entry name" value="Mur_ligase_M"/>
    <property type="match status" value="1"/>
</dbReference>
<sequence>MTEPAPDAYRERLDALYARLDYERLGMPASSSSTELKLGRMRRLLRRLGDPQDALRIVHVAGTKGKGSTSAMVAAALSASGIKAGLFTSPHLHRLEERFEVDGAMMSPSDLVARCDEVLPVVESVEADWPDPEGRGMTFFEATTAIGLLHFARVGCRAVALEVGMGGRLDSTNVVRPGVSVITSISFDHVRQLGPTLGQIAREKAGILKRGTPAVVGVRGDEPLSAIREVARSRRCPIREVGPDVSYDYEPPTPPVDRPSNGVVRVRTWRRDWGPIVPPLPGEHQARNVAVALASLDALAETDPTLDVDPGAAARGVSGLRWPARVEVVGESPWVVIDGAHNVASAEALAGTLRSNFPSVPRTLVFGTSRDKDLDGQLRALLPLFDAVIATRYVENPRAVDPSAIAEAVSALGGPPAEVSADPASALQAARRRSPVPGLVCVTGSLFLAAEARAAALGLSNVPARPRLVT</sequence>
<evidence type="ECO:0000259" key="22">
    <source>
        <dbReference type="Pfam" id="PF02875"/>
    </source>
</evidence>
<evidence type="ECO:0000256" key="11">
    <source>
        <dbReference type="ARBA" id="ARBA00022741"/>
    </source>
</evidence>
<dbReference type="GO" id="GO:0004326">
    <property type="term" value="F:tetrahydrofolylpolyglutamate synthase activity"/>
    <property type="evidence" value="ECO:0007669"/>
    <property type="project" value="UniProtKB-EC"/>
</dbReference>
<evidence type="ECO:0000256" key="2">
    <source>
        <dbReference type="ARBA" id="ARBA00002714"/>
    </source>
</evidence>
<dbReference type="EMBL" id="CP036426">
    <property type="protein sequence ID" value="QDV34279.1"/>
    <property type="molecule type" value="Genomic_DNA"/>
</dbReference>
<evidence type="ECO:0000256" key="4">
    <source>
        <dbReference type="ARBA" id="ARBA00005150"/>
    </source>
</evidence>
<comment type="catalytic activity">
    <reaction evidence="18">
        <text>(6S)-5,6,7,8-tetrahydrofolyl-(gamma-L-Glu)(n) + L-glutamate + ATP = (6S)-5,6,7,8-tetrahydrofolyl-(gamma-L-Glu)(n+1) + ADP + phosphate + H(+)</text>
        <dbReference type="Rhea" id="RHEA:10580"/>
        <dbReference type="Rhea" id="RHEA-COMP:14738"/>
        <dbReference type="Rhea" id="RHEA-COMP:14740"/>
        <dbReference type="ChEBI" id="CHEBI:15378"/>
        <dbReference type="ChEBI" id="CHEBI:29985"/>
        <dbReference type="ChEBI" id="CHEBI:30616"/>
        <dbReference type="ChEBI" id="CHEBI:43474"/>
        <dbReference type="ChEBI" id="CHEBI:141005"/>
        <dbReference type="ChEBI" id="CHEBI:456216"/>
        <dbReference type="EC" id="6.3.2.17"/>
    </reaction>
</comment>
<evidence type="ECO:0000256" key="16">
    <source>
        <dbReference type="ARBA" id="ARBA00030592"/>
    </source>
</evidence>
<dbReference type="PIRSF" id="PIRSF001563">
    <property type="entry name" value="Folylpolyglu_synth"/>
    <property type="match status" value="1"/>
</dbReference>
<reference evidence="24 25" key="1">
    <citation type="submission" date="2019-02" db="EMBL/GenBank/DDBJ databases">
        <title>Deep-cultivation of Planctomycetes and their phenomic and genomic characterization uncovers novel biology.</title>
        <authorList>
            <person name="Wiegand S."/>
            <person name="Jogler M."/>
            <person name="Boedeker C."/>
            <person name="Pinto D."/>
            <person name="Vollmers J."/>
            <person name="Rivas-Marin E."/>
            <person name="Kohn T."/>
            <person name="Peeters S.H."/>
            <person name="Heuer A."/>
            <person name="Rast P."/>
            <person name="Oberbeckmann S."/>
            <person name="Bunk B."/>
            <person name="Jeske O."/>
            <person name="Meyerdierks A."/>
            <person name="Storesund J.E."/>
            <person name="Kallscheuer N."/>
            <person name="Luecker S."/>
            <person name="Lage O.M."/>
            <person name="Pohl T."/>
            <person name="Merkel B.J."/>
            <person name="Hornburger P."/>
            <person name="Mueller R.-W."/>
            <person name="Bruemmer F."/>
            <person name="Labrenz M."/>
            <person name="Spormann A.M."/>
            <person name="Op den Camp H."/>
            <person name="Overmann J."/>
            <person name="Amann R."/>
            <person name="Jetten M.S.M."/>
            <person name="Mascher T."/>
            <person name="Medema M.H."/>
            <person name="Devos D.P."/>
            <person name="Kaster A.-K."/>
            <person name="Ovreas L."/>
            <person name="Rohde M."/>
            <person name="Galperin M.Y."/>
            <person name="Jogler C."/>
        </authorList>
    </citation>
    <scope>NUCLEOTIDE SEQUENCE [LARGE SCALE GENOMIC DNA]</scope>
    <source>
        <strain evidence="24 25">ElP</strain>
    </source>
</reference>
<organism evidence="24 25">
    <name type="scientific">Tautonia plasticadhaerens</name>
    <dbReference type="NCBI Taxonomy" id="2527974"/>
    <lineage>
        <taxon>Bacteria</taxon>
        <taxon>Pseudomonadati</taxon>
        <taxon>Planctomycetota</taxon>
        <taxon>Planctomycetia</taxon>
        <taxon>Isosphaerales</taxon>
        <taxon>Isosphaeraceae</taxon>
        <taxon>Tautonia</taxon>
    </lineage>
</organism>
<keyword evidence="10" id="KW-0479">Metal-binding</keyword>
<dbReference type="InterPro" id="IPR036565">
    <property type="entry name" value="Mur-like_cat_sf"/>
</dbReference>
<comment type="cofactor">
    <cofactor evidence="1">
        <name>Mg(2+)</name>
        <dbReference type="ChEBI" id="CHEBI:18420"/>
    </cofactor>
</comment>
<name>A0A518H0B9_9BACT</name>
<dbReference type="GO" id="GO:0005524">
    <property type="term" value="F:ATP binding"/>
    <property type="evidence" value="ECO:0007669"/>
    <property type="project" value="UniProtKB-KW"/>
</dbReference>
<evidence type="ECO:0000256" key="1">
    <source>
        <dbReference type="ARBA" id="ARBA00001946"/>
    </source>
</evidence>
<keyword evidence="9 24" id="KW-0436">Ligase</keyword>
<comment type="similarity">
    <text evidence="5">Belongs to the folylpolyglutamate synthase family.</text>
</comment>
<evidence type="ECO:0000256" key="15">
    <source>
        <dbReference type="ARBA" id="ARBA00030048"/>
    </source>
</evidence>
<dbReference type="InterPro" id="IPR001645">
    <property type="entry name" value="Folylpolyglutamate_synth"/>
</dbReference>
<dbReference type="InterPro" id="IPR036615">
    <property type="entry name" value="Mur_ligase_C_dom_sf"/>
</dbReference>
<dbReference type="InterPro" id="IPR013221">
    <property type="entry name" value="Mur_ligase_cen"/>
</dbReference>
<evidence type="ECO:0000256" key="14">
    <source>
        <dbReference type="ARBA" id="ARBA00022909"/>
    </source>
</evidence>
<dbReference type="GO" id="GO:0046656">
    <property type="term" value="P:folic acid biosynthetic process"/>
    <property type="evidence" value="ECO:0007669"/>
    <property type="project" value="UniProtKB-KW"/>
</dbReference>
<evidence type="ECO:0000313" key="25">
    <source>
        <dbReference type="Proteomes" id="UP000317835"/>
    </source>
</evidence>
<evidence type="ECO:0000256" key="12">
    <source>
        <dbReference type="ARBA" id="ARBA00022840"/>
    </source>
</evidence>
<comment type="catalytic activity">
    <reaction evidence="21">
        <text>7,8-dihydropteroate + L-glutamate + ATP = 7,8-dihydrofolate + ADP + phosphate + H(+)</text>
        <dbReference type="Rhea" id="RHEA:23584"/>
        <dbReference type="ChEBI" id="CHEBI:15378"/>
        <dbReference type="ChEBI" id="CHEBI:17839"/>
        <dbReference type="ChEBI" id="CHEBI:29985"/>
        <dbReference type="ChEBI" id="CHEBI:30616"/>
        <dbReference type="ChEBI" id="CHEBI:43474"/>
        <dbReference type="ChEBI" id="CHEBI:57451"/>
        <dbReference type="ChEBI" id="CHEBI:456216"/>
        <dbReference type="EC" id="6.3.2.12"/>
    </reaction>
</comment>
<comment type="function">
    <text evidence="2">Functions in two distinct reactions of the de novo folate biosynthetic pathway. Catalyzes the addition of a glutamate residue to dihydropteroate (7,8-dihydropteroate or H2Pte) to form dihydrofolate (7,8-dihydrofolate monoglutamate or H2Pte-Glu). Also catalyzes successive additions of L-glutamate to tetrahydrofolate or 10-formyltetrahydrofolate or 5,10-methylenetetrahydrofolate, leading to folylpolyglutamate derivatives.</text>
</comment>
<dbReference type="AlphaFoldDB" id="A0A518H0B9"/>
<evidence type="ECO:0000259" key="23">
    <source>
        <dbReference type="Pfam" id="PF08245"/>
    </source>
</evidence>
<dbReference type="PANTHER" id="PTHR11136">
    <property type="entry name" value="FOLYLPOLYGLUTAMATE SYNTHASE-RELATED"/>
    <property type="match status" value="1"/>
</dbReference>
<evidence type="ECO:0000256" key="5">
    <source>
        <dbReference type="ARBA" id="ARBA00008276"/>
    </source>
</evidence>
<comment type="pathway">
    <text evidence="3">Cofactor biosynthesis; tetrahydrofolate biosynthesis; 7,8-dihydrofolate from 2-amino-4-hydroxy-6-hydroxymethyl-7,8-dihydropteridine diphosphate and 4-aminobenzoate: step 2/2.</text>
</comment>
<evidence type="ECO:0000256" key="10">
    <source>
        <dbReference type="ARBA" id="ARBA00022723"/>
    </source>
</evidence>
<dbReference type="EC" id="6.3.2.12" evidence="6"/>
<keyword evidence="12" id="KW-0067">ATP-binding</keyword>
<dbReference type="Gene3D" id="3.40.1190.10">
    <property type="entry name" value="Mur-like, catalytic domain"/>
    <property type="match status" value="1"/>
</dbReference>
<dbReference type="GO" id="GO:0005737">
    <property type="term" value="C:cytoplasm"/>
    <property type="evidence" value="ECO:0007669"/>
    <property type="project" value="TreeGrafter"/>
</dbReference>
<keyword evidence="14" id="KW-0289">Folate biosynthesis</keyword>
<evidence type="ECO:0000256" key="9">
    <source>
        <dbReference type="ARBA" id="ARBA00022598"/>
    </source>
</evidence>
<gene>
    <name evidence="24" type="ORF">ElP_21640</name>
</gene>
<comment type="pathway">
    <text evidence="4">Cofactor biosynthesis; tetrahydrofolylpolyglutamate biosynthesis.</text>
</comment>
<dbReference type="GO" id="GO:0008841">
    <property type="term" value="F:dihydrofolate synthase activity"/>
    <property type="evidence" value="ECO:0007669"/>
    <property type="project" value="UniProtKB-EC"/>
</dbReference>
<evidence type="ECO:0000256" key="6">
    <source>
        <dbReference type="ARBA" id="ARBA00013023"/>
    </source>
</evidence>
<dbReference type="FunFam" id="3.40.1190.10:FF:000011">
    <property type="entry name" value="Folylpolyglutamate synthase/dihydrofolate synthase"/>
    <property type="match status" value="1"/>
</dbReference>
<feature type="domain" description="Mur ligase C-terminal" evidence="22">
    <location>
        <begin position="325"/>
        <end position="445"/>
    </location>
</feature>
<evidence type="ECO:0000256" key="13">
    <source>
        <dbReference type="ARBA" id="ARBA00022842"/>
    </source>
</evidence>
<dbReference type="SUPFAM" id="SSF53623">
    <property type="entry name" value="MurD-like peptide ligases, catalytic domain"/>
    <property type="match status" value="1"/>
</dbReference>
<accession>A0A518H0B9</accession>
<keyword evidence="13" id="KW-0460">Magnesium</keyword>
<evidence type="ECO:0000256" key="20">
    <source>
        <dbReference type="ARBA" id="ARBA00049035"/>
    </source>
</evidence>